<dbReference type="SUPFAM" id="SSF46689">
    <property type="entry name" value="Homeodomain-like"/>
    <property type="match status" value="1"/>
</dbReference>
<dbReference type="Pfam" id="PF21993">
    <property type="entry name" value="TetR_C_13_2"/>
    <property type="match status" value="1"/>
</dbReference>
<dbReference type="InterPro" id="IPR054156">
    <property type="entry name" value="YxaF_TetR_C"/>
</dbReference>
<accession>A0A0F4V8V0</accession>
<keyword evidence="1" id="KW-0805">Transcription regulation</keyword>
<dbReference type="AlphaFoldDB" id="A0A0F4V8V0"/>
<dbReference type="PATRIC" id="fig|294.133.peg.3238"/>
<dbReference type="PANTHER" id="PTHR47506:SF7">
    <property type="entry name" value="TRANSCRIPTIONAL REGULATORY PROTEIN"/>
    <property type="match status" value="1"/>
</dbReference>
<evidence type="ECO:0000256" key="3">
    <source>
        <dbReference type="ARBA" id="ARBA00023163"/>
    </source>
</evidence>
<dbReference type="Proteomes" id="UP000033400">
    <property type="component" value="Unassembled WGS sequence"/>
</dbReference>
<comment type="caution">
    <text evidence="6">The sequence shown here is derived from an EMBL/GenBank/DDBJ whole genome shotgun (WGS) entry which is preliminary data.</text>
</comment>
<organism evidence="6 7">
    <name type="scientific">Pseudomonas fluorescens</name>
    <dbReference type="NCBI Taxonomy" id="294"/>
    <lineage>
        <taxon>Bacteria</taxon>
        <taxon>Pseudomonadati</taxon>
        <taxon>Pseudomonadota</taxon>
        <taxon>Gammaproteobacteria</taxon>
        <taxon>Pseudomonadales</taxon>
        <taxon>Pseudomonadaceae</taxon>
        <taxon>Pseudomonas</taxon>
    </lineage>
</organism>
<dbReference type="OrthoDB" id="9798857at2"/>
<reference evidence="6 7" key="1">
    <citation type="submission" date="2015-03" db="EMBL/GenBank/DDBJ databases">
        <title>Comparative genomics of Pseudomonas insights into diversity of traits involved in vanlence and defense.</title>
        <authorList>
            <person name="Qin Y."/>
        </authorList>
    </citation>
    <scope>NUCLEOTIDE SEQUENCE [LARGE SCALE GENOMIC DNA]</scope>
    <source>
        <strain evidence="6 7">H24</strain>
    </source>
</reference>
<dbReference type="GO" id="GO:0003677">
    <property type="term" value="F:DNA binding"/>
    <property type="evidence" value="ECO:0007669"/>
    <property type="project" value="UniProtKB-UniRule"/>
</dbReference>
<dbReference type="InterPro" id="IPR036271">
    <property type="entry name" value="Tet_transcr_reg_TetR-rel_C_sf"/>
</dbReference>
<dbReference type="Gene3D" id="1.10.10.60">
    <property type="entry name" value="Homeodomain-like"/>
    <property type="match status" value="1"/>
</dbReference>
<name>A0A0F4V8V0_PSEFL</name>
<evidence type="ECO:0000256" key="2">
    <source>
        <dbReference type="ARBA" id="ARBA00023125"/>
    </source>
</evidence>
<dbReference type="Pfam" id="PF00440">
    <property type="entry name" value="TetR_N"/>
    <property type="match status" value="1"/>
</dbReference>
<feature type="domain" description="HTH tetR-type" evidence="5">
    <location>
        <begin position="9"/>
        <end position="69"/>
    </location>
</feature>
<evidence type="ECO:0000313" key="7">
    <source>
        <dbReference type="Proteomes" id="UP000033400"/>
    </source>
</evidence>
<keyword evidence="3" id="KW-0804">Transcription</keyword>
<dbReference type="Gene3D" id="1.10.357.10">
    <property type="entry name" value="Tetracycline Repressor, domain 2"/>
    <property type="match status" value="1"/>
</dbReference>
<dbReference type="SUPFAM" id="SSF48498">
    <property type="entry name" value="Tetracyclin repressor-like, C-terminal domain"/>
    <property type="match status" value="1"/>
</dbReference>
<keyword evidence="2 4" id="KW-0238">DNA-binding</keyword>
<dbReference type="InterPro" id="IPR001647">
    <property type="entry name" value="HTH_TetR"/>
</dbReference>
<proteinExistence type="predicted"/>
<dbReference type="PANTHER" id="PTHR47506">
    <property type="entry name" value="TRANSCRIPTIONAL REGULATORY PROTEIN"/>
    <property type="match status" value="1"/>
</dbReference>
<dbReference type="PROSITE" id="PS50977">
    <property type="entry name" value="HTH_TETR_2"/>
    <property type="match status" value="1"/>
</dbReference>
<dbReference type="PRINTS" id="PR00455">
    <property type="entry name" value="HTHTETR"/>
</dbReference>
<evidence type="ECO:0000256" key="1">
    <source>
        <dbReference type="ARBA" id="ARBA00023015"/>
    </source>
</evidence>
<feature type="DNA-binding region" description="H-T-H motif" evidence="4">
    <location>
        <begin position="32"/>
        <end position="51"/>
    </location>
</feature>
<dbReference type="EMBL" id="LACH01000039">
    <property type="protein sequence ID" value="KJZ64382.1"/>
    <property type="molecule type" value="Genomic_DNA"/>
</dbReference>
<evidence type="ECO:0000256" key="4">
    <source>
        <dbReference type="PROSITE-ProRule" id="PRU00335"/>
    </source>
</evidence>
<protein>
    <recommendedName>
        <fullName evidence="5">HTH tetR-type domain-containing protein</fullName>
    </recommendedName>
</protein>
<gene>
    <name evidence="6" type="ORF">VD17_18075</name>
</gene>
<evidence type="ECO:0000259" key="5">
    <source>
        <dbReference type="PROSITE" id="PS50977"/>
    </source>
</evidence>
<dbReference type="InterPro" id="IPR009057">
    <property type="entry name" value="Homeodomain-like_sf"/>
</dbReference>
<sequence length="202" mass="21760">MRKSKAETAETRKRIVNVASQVFKCNGINATGVSEIMAAAGLTHGGFYRHFESKEQLVAEACAVSMEELVGAAEIAVDGGDETFLQHIQDFLSAEYRDDRLGGCPLVAMGSELARADADTRRAASSGFEGLIELMAKRSRYKDPESAKADAIFTLSSMIGAVTMSRIVDDPELSNLILESTKTRLLELSSGPKIKRVKAKAA</sequence>
<evidence type="ECO:0000313" key="6">
    <source>
        <dbReference type="EMBL" id="KJZ64382.1"/>
    </source>
</evidence>